<evidence type="ECO:0000313" key="1">
    <source>
        <dbReference type="EMBL" id="OBS28986.1"/>
    </source>
</evidence>
<proteinExistence type="predicted"/>
<name>A0A1B8B8D0_FUSPO</name>
<gene>
    <name evidence="1" type="ORF">FPOA_02921</name>
</gene>
<comment type="caution">
    <text evidence="1">The sequence shown here is derived from an EMBL/GenBank/DDBJ whole genome shotgun (WGS) entry which is preliminary data.</text>
</comment>
<evidence type="ECO:0000313" key="2">
    <source>
        <dbReference type="Proteomes" id="UP000091967"/>
    </source>
</evidence>
<dbReference type="EMBL" id="LYXU01000001">
    <property type="protein sequence ID" value="OBS28986.1"/>
    <property type="molecule type" value="Genomic_DNA"/>
</dbReference>
<sequence>MNTLTTNGLPIVSHNDEQRVFGGGWVAFQMQMQIGSVPMGGTAARYIFHSDAGRVDIQSRSDQLANRPGCCTSVWGWTWFIRVANSNDDSPCQYFIFGLQSTVEPLIVAVLDPDLVITDRYEDVGDAYLATACDTCGDSIVYAWWF</sequence>
<keyword evidence="2" id="KW-1185">Reference proteome</keyword>
<dbReference type="Proteomes" id="UP000091967">
    <property type="component" value="Unassembled WGS sequence"/>
</dbReference>
<reference evidence="1 2" key="1">
    <citation type="submission" date="2016-06" db="EMBL/GenBank/DDBJ databases">
        <title>Living apart together: crosstalk between the core and supernumerary genomes in a fungal plant pathogen.</title>
        <authorList>
            <person name="Vanheule A."/>
            <person name="Audenaert K."/>
            <person name="Warris S."/>
            <person name="Van De Geest H."/>
            <person name="Schijlen E."/>
            <person name="Hofte M."/>
            <person name="De Saeger S."/>
            <person name="Haesaert G."/>
            <person name="Waalwijk C."/>
            <person name="Van Der Lee T."/>
        </authorList>
    </citation>
    <scope>NUCLEOTIDE SEQUENCE [LARGE SCALE GENOMIC DNA]</scope>
    <source>
        <strain evidence="1 2">2516</strain>
    </source>
</reference>
<protein>
    <submittedName>
        <fullName evidence="1">Uncharacterized protein</fullName>
    </submittedName>
</protein>
<organism evidence="1 2">
    <name type="scientific">Fusarium poae</name>
    <dbReference type="NCBI Taxonomy" id="36050"/>
    <lineage>
        <taxon>Eukaryota</taxon>
        <taxon>Fungi</taxon>
        <taxon>Dikarya</taxon>
        <taxon>Ascomycota</taxon>
        <taxon>Pezizomycotina</taxon>
        <taxon>Sordariomycetes</taxon>
        <taxon>Hypocreomycetidae</taxon>
        <taxon>Hypocreales</taxon>
        <taxon>Nectriaceae</taxon>
        <taxon>Fusarium</taxon>
    </lineage>
</organism>
<dbReference type="AlphaFoldDB" id="A0A1B8B8D0"/>
<accession>A0A1B8B8D0</accession>